<dbReference type="GO" id="GO:0042802">
    <property type="term" value="F:identical protein binding"/>
    <property type="evidence" value="ECO:0007669"/>
    <property type="project" value="InterPro"/>
</dbReference>
<dbReference type="PANTHER" id="PTHR15335">
    <property type="entry name" value="PROTEIN TFG"/>
    <property type="match status" value="1"/>
</dbReference>
<dbReference type="Pfam" id="PF00564">
    <property type="entry name" value="PB1"/>
    <property type="match status" value="1"/>
</dbReference>
<dbReference type="AlphaFoldDB" id="A0A814RTF1"/>
<reference evidence="3" key="1">
    <citation type="submission" date="2021-02" db="EMBL/GenBank/DDBJ databases">
        <authorList>
            <person name="Nowell W R."/>
        </authorList>
    </citation>
    <scope>NUCLEOTIDE SEQUENCE</scope>
</reference>
<feature type="compositionally biased region" description="Polar residues" evidence="1">
    <location>
        <begin position="291"/>
        <end position="302"/>
    </location>
</feature>
<dbReference type="SUPFAM" id="SSF54277">
    <property type="entry name" value="CAD &amp; PB1 domains"/>
    <property type="match status" value="1"/>
</dbReference>
<proteinExistence type="predicted"/>
<dbReference type="PANTHER" id="PTHR15335:SF7">
    <property type="entry name" value="PROTEIN TFG"/>
    <property type="match status" value="1"/>
</dbReference>
<comment type="caution">
    <text evidence="3">The sequence shown here is derived from an EMBL/GenBank/DDBJ whole genome shotgun (WGS) entry which is preliminary data.</text>
</comment>
<dbReference type="InterPro" id="IPR053793">
    <property type="entry name" value="PB1-like"/>
</dbReference>
<feature type="compositionally biased region" description="Low complexity" evidence="1">
    <location>
        <begin position="353"/>
        <end position="392"/>
    </location>
</feature>
<dbReference type="Proteomes" id="UP000663864">
    <property type="component" value="Unassembled WGS sequence"/>
</dbReference>
<name>A0A814RTF1_9BILA</name>
<dbReference type="EMBL" id="CAJNOT010001065">
    <property type="protein sequence ID" value="CAF1138671.1"/>
    <property type="molecule type" value="Genomic_DNA"/>
</dbReference>
<feature type="compositionally biased region" description="Polar residues" evidence="1">
    <location>
        <begin position="184"/>
        <end position="211"/>
    </location>
</feature>
<protein>
    <recommendedName>
        <fullName evidence="2">PB1 domain-containing protein</fullName>
    </recommendedName>
</protein>
<feature type="compositionally biased region" description="Low complexity" evidence="1">
    <location>
        <begin position="411"/>
        <end position="427"/>
    </location>
</feature>
<feature type="domain" description="PB1" evidence="2">
    <location>
        <begin position="54"/>
        <end position="135"/>
    </location>
</feature>
<dbReference type="InterPro" id="IPR033512">
    <property type="entry name" value="TFG"/>
</dbReference>
<evidence type="ECO:0000313" key="3">
    <source>
        <dbReference type="EMBL" id="CAF1138671.1"/>
    </source>
</evidence>
<evidence type="ECO:0000313" key="4">
    <source>
        <dbReference type="Proteomes" id="UP000663864"/>
    </source>
</evidence>
<feature type="region of interest" description="Disordered" evidence="1">
    <location>
        <begin position="184"/>
        <end position="471"/>
    </location>
</feature>
<feature type="compositionally biased region" description="Polar residues" evidence="1">
    <location>
        <begin position="446"/>
        <end position="471"/>
    </location>
</feature>
<evidence type="ECO:0000259" key="2">
    <source>
        <dbReference type="PROSITE" id="PS51745"/>
    </source>
</evidence>
<feature type="compositionally biased region" description="Polar residues" evidence="1">
    <location>
        <begin position="223"/>
        <end position="270"/>
    </location>
</feature>
<dbReference type="InterPro" id="IPR000270">
    <property type="entry name" value="PB1_dom"/>
</dbReference>
<sequence length="471" mass="51607">MGKIQSPQKVVIFGSDFRSKSVSYSSITHIYYTMNGSTSAPLSTAPSSDKLSGQLIIKAQLGDDIRKMMIHNEDLTLNELVLMMERIFTGKISNSDELTIKYLDDDGDKITLLNDSDLTVAVHFHKVLRLFVLVNGNEQLTNNNSTAENLNKEGSLIDAKTFRNELQQIRNSVQTILDRLQLPTNKDTTNSQEKEVTTATIPTPAFVSSTTREFDPYKHLHQSQRSTTPDSIRSKSSTSNKTAHNEQKSFQTIPTGNTQNQYQSSESTDANKPPPTSFQQLPTPHFVPTGLNDQQTKTSSSLFGPPPTSFHGMPPLPNAGASRFPTTFSPPTLPNTNTPSTFNSSSAPPPPSSNTTQTSTFIGQQQQQQQQQQAPLGLPPQQGGFYGQQQALMQSRPGLPAFNPNINTPNAFAQQQPQAPPSSSSPATINPSFMQPTVMPTPPPLASQQPYGGYLPQNTYYNPAQQYSKTS</sequence>
<dbReference type="GO" id="GO:0070971">
    <property type="term" value="C:endoplasmic reticulum exit site"/>
    <property type="evidence" value="ECO:0007669"/>
    <property type="project" value="TreeGrafter"/>
</dbReference>
<evidence type="ECO:0000256" key="1">
    <source>
        <dbReference type="SAM" id="MobiDB-lite"/>
    </source>
</evidence>
<dbReference type="Gene3D" id="3.10.20.90">
    <property type="entry name" value="Phosphatidylinositol 3-kinase Catalytic Subunit, Chain A, domain 1"/>
    <property type="match status" value="1"/>
</dbReference>
<gene>
    <name evidence="3" type="ORF">ZHD862_LOCUS19525</name>
</gene>
<dbReference type="GO" id="GO:0048208">
    <property type="term" value="P:COPII vesicle coating"/>
    <property type="evidence" value="ECO:0007669"/>
    <property type="project" value="InterPro"/>
</dbReference>
<feature type="compositionally biased region" description="Low complexity" evidence="1">
    <location>
        <begin position="322"/>
        <end position="346"/>
    </location>
</feature>
<organism evidence="3 4">
    <name type="scientific">Rotaria sordida</name>
    <dbReference type="NCBI Taxonomy" id="392033"/>
    <lineage>
        <taxon>Eukaryota</taxon>
        <taxon>Metazoa</taxon>
        <taxon>Spiralia</taxon>
        <taxon>Gnathifera</taxon>
        <taxon>Rotifera</taxon>
        <taxon>Eurotatoria</taxon>
        <taxon>Bdelloidea</taxon>
        <taxon>Philodinida</taxon>
        <taxon>Philodinidae</taxon>
        <taxon>Rotaria</taxon>
    </lineage>
</organism>
<accession>A0A814RTF1</accession>
<dbReference type="PROSITE" id="PS51745">
    <property type="entry name" value="PB1"/>
    <property type="match status" value="1"/>
</dbReference>
<dbReference type="SMART" id="SM00666">
    <property type="entry name" value="PB1"/>
    <property type="match status" value="1"/>
</dbReference>